<dbReference type="CDD" id="cd19941">
    <property type="entry name" value="TIL"/>
    <property type="match status" value="1"/>
</dbReference>
<dbReference type="SUPFAM" id="SSF57567">
    <property type="entry name" value="Serine protease inhibitors"/>
    <property type="match status" value="1"/>
</dbReference>
<gene>
    <name evidence="5" type="ORF">HOLleu_23038</name>
</gene>
<accession>A0A9Q1H5C0</accession>
<evidence type="ECO:0000313" key="5">
    <source>
        <dbReference type="EMBL" id="KAJ8032941.1"/>
    </source>
</evidence>
<feature type="domain" description="Fibrinogen C-terminal" evidence="4">
    <location>
        <begin position="47"/>
        <end position="187"/>
    </location>
</feature>
<dbReference type="NCBIfam" id="NF040941">
    <property type="entry name" value="GGGWT_bact"/>
    <property type="match status" value="2"/>
</dbReference>
<dbReference type="Pfam" id="PF00147">
    <property type="entry name" value="Fibrinogen_C"/>
    <property type="match status" value="2"/>
</dbReference>
<proteinExistence type="predicted"/>
<comment type="caution">
    <text evidence="1">Lacks conserved residue(s) required for the propagation of feature annotation.</text>
</comment>
<feature type="signal peptide" evidence="2">
    <location>
        <begin position="1"/>
        <end position="22"/>
    </location>
</feature>
<dbReference type="SMART" id="SM00181">
    <property type="entry name" value="EGF"/>
    <property type="match status" value="2"/>
</dbReference>
<dbReference type="InterPro" id="IPR002181">
    <property type="entry name" value="Fibrinogen_a/b/g_C_dom"/>
</dbReference>
<dbReference type="InterPro" id="IPR014716">
    <property type="entry name" value="Fibrinogen_a/b/g_C_1"/>
</dbReference>
<dbReference type="AlphaFoldDB" id="A0A9Q1H5C0"/>
<keyword evidence="6" id="KW-1185">Reference proteome</keyword>
<dbReference type="InterPro" id="IPR000742">
    <property type="entry name" value="EGF"/>
</dbReference>
<dbReference type="Gene3D" id="2.10.25.10">
    <property type="entry name" value="Laminin"/>
    <property type="match status" value="2"/>
</dbReference>
<feature type="chain" id="PRO_5040512411" evidence="2">
    <location>
        <begin position="23"/>
        <end position="560"/>
    </location>
</feature>
<dbReference type="Proteomes" id="UP001152320">
    <property type="component" value="Chromosome 11"/>
</dbReference>
<organism evidence="5 6">
    <name type="scientific">Holothuria leucospilota</name>
    <name type="common">Black long sea cucumber</name>
    <name type="synonym">Mertensiothuria leucospilota</name>
    <dbReference type="NCBI Taxonomy" id="206669"/>
    <lineage>
        <taxon>Eukaryota</taxon>
        <taxon>Metazoa</taxon>
        <taxon>Echinodermata</taxon>
        <taxon>Eleutherozoa</taxon>
        <taxon>Echinozoa</taxon>
        <taxon>Holothuroidea</taxon>
        <taxon>Aspidochirotacea</taxon>
        <taxon>Aspidochirotida</taxon>
        <taxon>Holothuriidae</taxon>
        <taxon>Holothuria</taxon>
    </lineage>
</organism>
<dbReference type="PROSITE" id="PS51406">
    <property type="entry name" value="FIBRINOGEN_C_2"/>
    <property type="match status" value="2"/>
</dbReference>
<evidence type="ECO:0000259" key="4">
    <source>
        <dbReference type="PROSITE" id="PS51406"/>
    </source>
</evidence>
<dbReference type="GO" id="GO:0005615">
    <property type="term" value="C:extracellular space"/>
    <property type="evidence" value="ECO:0007669"/>
    <property type="project" value="TreeGrafter"/>
</dbReference>
<sequence length="560" mass="63392">MEKHIPFHFILTVFYLFAFKFSQHMVTSGFTSELTDGQSAGPSYFFYKQPKYPRDCQEIQNHCSASNASGVYLIKPDGYPKPFEVFCDNSDESGGWTVIHRRTDGSINFKRSWIEYMNGFGFLSSELWLGNDKISFLTNQKRYELQINMVNSAGSSFFVKYNLFRISDDWGNYKLASLGEFNGNAANFIEVCPINTVYDNCACQKTCSNPTSCFKNCADGEEACICPDGYMLDGDANCVIENNCNCFVNEFGVIPDGGSYVTSDCSQTCSCNNNRLNCEILSCSADATCQPIEGSHQCQCKEGFIGNGLICTRPTTVPPAVTISDCFDLYNAGIRLDGVYTIYPAGWSSSGFQVYCDMTTDGGGWTVFQRRRDGSVNFYQGWNSYKSGFGGHSGEHWLGNDKIHTITQQKDYRLRVDLVDSLGSSFHALYARFGISNENDKYRLVTLGSFSGTAGYDSMNWNQGDPFSTHDRDNDASSSYNCAQKHRGGWWYVDDYYYYYYYFYFYHDCYEWNAGGYYRYCTNSNLNGDYSGGKGQNIFWYDLPGSSCNIRQTEMKIRPI</sequence>
<dbReference type="InterPro" id="IPR036056">
    <property type="entry name" value="Fibrinogen-like_C"/>
</dbReference>
<dbReference type="Pfam" id="PF12714">
    <property type="entry name" value="TILa"/>
    <property type="match status" value="1"/>
</dbReference>
<dbReference type="OrthoDB" id="6364687at2759"/>
<dbReference type="InterPro" id="IPR025615">
    <property type="entry name" value="TILa_dom"/>
</dbReference>
<reference evidence="5" key="1">
    <citation type="submission" date="2021-10" db="EMBL/GenBank/DDBJ databases">
        <title>Tropical sea cucumber genome reveals ecological adaptation and Cuvierian tubules defense mechanism.</title>
        <authorList>
            <person name="Chen T."/>
        </authorList>
    </citation>
    <scope>NUCLEOTIDE SEQUENCE</scope>
    <source>
        <strain evidence="5">Nanhai2018</strain>
        <tissue evidence="5">Muscle</tissue>
    </source>
</reference>
<dbReference type="InterPro" id="IPR050373">
    <property type="entry name" value="Fibrinogen_C-term_domain"/>
</dbReference>
<evidence type="ECO:0000256" key="1">
    <source>
        <dbReference type="PROSITE-ProRule" id="PRU00076"/>
    </source>
</evidence>
<protein>
    <submittedName>
        <fullName evidence="5">Fibrinogen C domain-containing protein 1</fullName>
    </submittedName>
</protein>
<comment type="caution">
    <text evidence="5">The sequence shown here is derived from an EMBL/GenBank/DDBJ whole genome shotgun (WGS) entry which is preliminary data.</text>
</comment>
<feature type="domain" description="Fibrinogen C-terminal" evidence="4">
    <location>
        <begin position="317"/>
        <end position="560"/>
    </location>
</feature>
<dbReference type="SUPFAM" id="SSF56496">
    <property type="entry name" value="Fibrinogen C-terminal domain-like"/>
    <property type="match status" value="2"/>
</dbReference>
<dbReference type="CDD" id="cd00087">
    <property type="entry name" value="FReD"/>
    <property type="match status" value="1"/>
</dbReference>
<dbReference type="InterPro" id="IPR036084">
    <property type="entry name" value="Ser_inhib-like_sf"/>
</dbReference>
<dbReference type="PANTHER" id="PTHR19143:SF458">
    <property type="entry name" value="FIBRINOGEN C-TERMINAL DOMAIN-CONTAINING PROTEIN-RELATED"/>
    <property type="match status" value="1"/>
</dbReference>
<dbReference type="PANTHER" id="PTHR19143">
    <property type="entry name" value="FIBRINOGEN/TENASCIN/ANGIOPOEITIN"/>
    <property type="match status" value="1"/>
</dbReference>
<dbReference type="PROSITE" id="PS01186">
    <property type="entry name" value="EGF_2"/>
    <property type="match status" value="1"/>
</dbReference>
<feature type="domain" description="EGF-like" evidence="3">
    <location>
        <begin position="274"/>
        <end position="312"/>
    </location>
</feature>
<keyword evidence="1" id="KW-0245">EGF-like domain</keyword>
<evidence type="ECO:0000259" key="3">
    <source>
        <dbReference type="PROSITE" id="PS50026"/>
    </source>
</evidence>
<dbReference type="Gene3D" id="3.90.215.10">
    <property type="entry name" value="Gamma Fibrinogen, chain A, domain 1"/>
    <property type="match status" value="2"/>
</dbReference>
<evidence type="ECO:0000256" key="2">
    <source>
        <dbReference type="SAM" id="SignalP"/>
    </source>
</evidence>
<dbReference type="PROSITE" id="PS50026">
    <property type="entry name" value="EGF_3"/>
    <property type="match status" value="1"/>
</dbReference>
<dbReference type="SMART" id="SM00186">
    <property type="entry name" value="FBG"/>
    <property type="match status" value="2"/>
</dbReference>
<evidence type="ECO:0000313" key="6">
    <source>
        <dbReference type="Proteomes" id="UP001152320"/>
    </source>
</evidence>
<keyword evidence="2" id="KW-0732">Signal</keyword>
<name>A0A9Q1H5C0_HOLLE</name>
<dbReference type="EMBL" id="JAIZAY010000011">
    <property type="protein sequence ID" value="KAJ8032941.1"/>
    <property type="molecule type" value="Genomic_DNA"/>
</dbReference>